<name>A0ACA9NNT1_9GLOM</name>
<proteinExistence type="predicted"/>
<feature type="non-terminal residue" evidence="1">
    <location>
        <position position="100"/>
    </location>
</feature>
<gene>
    <name evidence="1" type="ORF">DHETER_LOCUS9834</name>
</gene>
<dbReference type="EMBL" id="CAJVPU010017963">
    <property type="protein sequence ID" value="CAG8662839.1"/>
    <property type="molecule type" value="Genomic_DNA"/>
</dbReference>
<keyword evidence="2" id="KW-1185">Reference proteome</keyword>
<accession>A0ACA9NNT1</accession>
<comment type="caution">
    <text evidence="1">The sequence shown here is derived from an EMBL/GenBank/DDBJ whole genome shotgun (WGS) entry which is preliminary data.</text>
</comment>
<evidence type="ECO:0000313" key="2">
    <source>
        <dbReference type="Proteomes" id="UP000789702"/>
    </source>
</evidence>
<evidence type="ECO:0000313" key="1">
    <source>
        <dbReference type="EMBL" id="CAG8662839.1"/>
    </source>
</evidence>
<reference evidence="1" key="1">
    <citation type="submission" date="2021-06" db="EMBL/GenBank/DDBJ databases">
        <authorList>
            <person name="Kallberg Y."/>
            <person name="Tangrot J."/>
            <person name="Rosling A."/>
        </authorList>
    </citation>
    <scope>NUCLEOTIDE SEQUENCE</scope>
    <source>
        <strain evidence="1">IL203A</strain>
    </source>
</reference>
<organism evidence="1 2">
    <name type="scientific">Dentiscutata heterogama</name>
    <dbReference type="NCBI Taxonomy" id="1316150"/>
    <lineage>
        <taxon>Eukaryota</taxon>
        <taxon>Fungi</taxon>
        <taxon>Fungi incertae sedis</taxon>
        <taxon>Mucoromycota</taxon>
        <taxon>Glomeromycotina</taxon>
        <taxon>Glomeromycetes</taxon>
        <taxon>Diversisporales</taxon>
        <taxon>Gigasporaceae</taxon>
        <taxon>Dentiscutata</taxon>
    </lineage>
</organism>
<protein>
    <submittedName>
        <fullName evidence="1">4930_t:CDS:1</fullName>
    </submittedName>
</protein>
<sequence>MDKSTNRYGTSRKATQKVVQKVKTPTTSKLKPPKHSASPSNKIDCEPNPPSIPSNRPNNNSSSICGQSLTGNSGDSKIIECQPIIESYVTASPKLPAKKS</sequence>
<dbReference type="Proteomes" id="UP000789702">
    <property type="component" value="Unassembled WGS sequence"/>
</dbReference>